<keyword evidence="2" id="KW-0812">Transmembrane</keyword>
<keyword evidence="2" id="KW-0472">Membrane</keyword>
<dbReference type="Proteomes" id="UP000198553">
    <property type="component" value="Unassembled WGS sequence"/>
</dbReference>
<accession>A0A1H7XM71</accession>
<dbReference type="AlphaFoldDB" id="A0A1H7XM71"/>
<evidence type="ECO:0000256" key="2">
    <source>
        <dbReference type="SAM" id="Phobius"/>
    </source>
</evidence>
<dbReference type="EMBL" id="FOBW01000002">
    <property type="protein sequence ID" value="SEM34743.1"/>
    <property type="molecule type" value="Genomic_DNA"/>
</dbReference>
<evidence type="ECO:0000313" key="4">
    <source>
        <dbReference type="EMBL" id="SEM34743.1"/>
    </source>
</evidence>
<feature type="coiled-coil region" evidence="1">
    <location>
        <begin position="107"/>
        <end position="169"/>
    </location>
</feature>
<feature type="transmembrane region" description="Helical" evidence="2">
    <location>
        <begin position="176"/>
        <end position="196"/>
    </location>
</feature>
<reference evidence="5" key="1">
    <citation type="submission" date="2016-10" db="EMBL/GenBank/DDBJ databases">
        <authorList>
            <person name="Varghese N."/>
            <person name="Submissions S."/>
        </authorList>
    </citation>
    <scope>NUCLEOTIDE SEQUENCE [LARGE SCALE GENOMIC DNA]</scope>
    <source>
        <strain evidence="5">B48,IBRC-M 10115,DSM 25386,CECT 8001</strain>
    </source>
</reference>
<proteinExistence type="predicted"/>
<evidence type="ECO:0000313" key="5">
    <source>
        <dbReference type="Proteomes" id="UP000198553"/>
    </source>
</evidence>
<dbReference type="STRING" id="930146.SAMN05192533_102268"/>
<gene>
    <name evidence="4" type="ORF">SAMN05192533_102268</name>
</gene>
<name>A0A1H7XM71_9BACI</name>
<organism evidence="4 5">
    <name type="scientific">Mesobacillus persicus</name>
    <dbReference type="NCBI Taxonomy" id="930146"/>
    <lineage>
        <taxon>Bacteria</taxon>
        <taxon>Bacillati</taxon>
        <taxon>Bacillota</taxon>
        <taxon>Bacilli</taxon>
        <taxon>Bacillales</taxon>
        <taxon>Bacillaceae</taxon>
        <taxon>Mesobacillus</taxon>
    </lineage>
</organism>
<feature type="domain" description="Phage tail tape measure protein" evidence="3">
    <location>
        <begin position="231"/>
        <end position="345"/>
    </location>
</feature>
<dbReference type="RefSeq" id="WP_090741372.1">
    <property type="nucleotide sequence ID" value="NZ_FOBW01000002.1"/>
</dbReference>
<dbReference type="Pfam" id="PF10145">
    <property type="entry name" value="PhageMin_Tail"/>
    <property type="match status" value="1"/>
</dbReference>
<dbReference type="Gene3D" id="1.10.287.1490">
    <property type="match status" value="1"/>
</dbReference>
<protein>
    <submittedName>
        <fullName evidence="4">Phage-related minor tail protein</fullName>
    </submittedName>
</protein>
<sequence length="357" mass="39246">MSTELGKLSIAINIDDQDMQKSLAAIKRDVKAASNQFKASSAGVDKYNASIDELKRQQTSLEKVIASQYTETQKLEQAWNEAIKTKGKGSAEEKKLEAQYYKSVEAMRKSEAQYKKLGEQIQKKEADLKQLNAEMKKQSTVSYKMGQALEDVSKQMKDAGNSISDLSQKIEPMSKAFSMAGTVIAGAFGAIGAAAFNAAKEVDDAQTMIQVRLGATQEEANKYAKQAQDIWANGWGESIDEVGDAIVKVSQNLKGIDPSEYNRVVESAFTLTKVTGADLNESLRGINGLMENFGITSDEAFDYMIRGAQRGLNKSMELEDNVAEYSQLWNQAGFEANEMFAVLENGLIYKPLISVMI</sequence>
<evidence type="ECO:0000256" key="1">
    <source>
        <dbReference type="SAM" id="Coils"/>
    </source>
</evidence>
<dbReference type="OrthoDB" id="1779742at2"/>
<evidence type="ECO:0000259" key="3">
    <source>
        <dbReference type="Pfam" id="PF10145"/>
    </source>
</evidence>
<keyword evidence="1" id="KW-0175">Coiled coil</keyword>
<dbReference type="InterPro" id="IPR010090">
    <property type="entry name" value="Phage_tape_meas"/>
</dbReference>
<keyword evidence="5" id="KW-1185">Reference proteome</keyword>
<keyword evidence="2" id="KW-1133">Transmembrane helix</keyword>